<feature type="region of interest" description="Disordered" evidence="1">
    <location>
        <begin position="264"/>
        <end position="285"/>
    </location>
</feature>
<keyword evidence="3" id="KW-1185">Reference proteome</keyword>
<reference evidence="2" key="1">
    <citation type="journal article" date="2017" name="Nature">
        <title>The genome of Chenopodium quinoa.</title>
        <authorList>
            <person name="Jarvis D.E."/>
            <person name="Ho Y.S."/>
            <person name="Lightfoot D.J."/>
            <person name="Schmoeckel S.M."/>
            <person name="Li B."/>
            <person name="Borm T.J.A."/>
            <person name="Ohyanagi H."/>
            <person name="Mineta K."/>
            <person name="Michell C.T."/>
            <person name="Saber N."/>
            <person name="Kharbatia N.M."/>
            <person name="Rupper R.R."/>
            <person name="Sharp A.R."/>
            <person name="Dally N."/>
            <person name="Boughton B.A."/>
            <person name="Woo Y.H."/>
            <person name="Gao G."/>
            <person name="Schijlen E.G.W.M."/>
            <person name="Guo X."/>
            <person name="Momin A.A."/>
            <person name="Negrao S."/>
            <person name="Al-Babili S."/>
            <person name="Gehring C."/>
            <person name="Roessner U."/>
            <person name="Jung C."/>
            <person name="Murphy K."/>
            <person name="Arold S.T."/>
            <person name="Gojobori T."/>
            <person name="van der Linden C.G."/>
            <person name="van Loo E.N."/>
            <person name="Jellen E.N."/>
            <person name="Maughan P.J."/>
            <person name="Tester M."/>
        </authorList>
    </citation>
    <scope>NUCLEOTIDE SEQUENCE [LARGE SCALE GENOMIC DNA]</scope>
    <source>
        <strain evidence="2">cv. PI 614886</strain>
    </source>
</reference>
<proteinExistence type="predicted"/>
<dbReference type="Gramene" id="AUR62019866-RA">
    <property type="protein sequence ID" value="AUR62019866-RA:cds"/>
    <property type="gene ID" value="AUR62019866"/>
</dbReference>
<evidence type="ECO:0000313" key="3">
    <source>
        <dbReference type="Proteomes" id="UP000596660"/>
    </source>
</evidence>
<protein>
    <submittedName>
        <fullName evidence="2">Uncharacterized protein</fullName>
    </submittedName>
</protein>
<dbReference type="OMA" id="SIFMAEY"/>
<accession>A0A803LWL5</accession>
<feature type="compositionally biased region" description="Basic and acidic residues" evidence="1">
    <location>
        <begin position="1"/>
        <end position="10"/>
    </location>
</feature>
<sequence>MLRRGKETLKQKRRGKRENTTTVDAPPLFPPTPVSGQRCKTQKQYLWNADLDALVKKEYEKKAHRRLKEITYNVLVRNKSVPRWMGESMFEQIMAKRKDPAQKAGGVLLTAPEVFLKTHFKEVPGKGKVAANKRAQQISEAYQKKLDESSTQEGSQPDPNQLCWEVVGGRKKGVVKGLCASASLFYIPSYEKGSQSYNPSIASQLEERVQAEVVERIEEAKVQMQAQFATQLQEALKKEREEAAIESKRMMETMLQNLFSNCSGGPPFQFRREDDPDMSGGGLGH</sequence>
<reference evidence="2" key="2">
    <citation type="submission" date="2021-03" db="UniProtKB">
        <authorList>
            <consortium name="EnsemblPlants"/>
        </authorList>
    </citation>
    <scope>IDENTIFICATION</scope>
</reference>
<evidence type="ECO:0000313" key="2">
    <source>
        <dbReference type="EnsemblPlants" id="AUR62019866-RA:cds"/>
    </source>
</evidence>
<dbReference type="AlphaFoldDB" id="A0A803LWL5"/>
<dbReference type="EnsemblPlants" id="AUR62019866-RA">
    <property type="protein sequence ID" value="AUR62019866-RA:cds"/>
    <property type="gene ID" value="AUR62019866"/>
</dbReference>
<evidence type="ECO:0000256" key="1">
    <source>
        <dbReference type="SAM" id="MobiDB-lite"/>
    </source>
</evidence>
<feature type="region of interest" description="Disordered" evidence="1">
    <location>
        <begin position="1"/>
        <end position="36"/>
    </location>
</feature>
<organism evidence="2 3">
    <name type="scientific">Chenopodium quinoa</name>
    <name type="common">Quinoa</name>
    <dbReference type="NCBI Taxonomy" id="63459"/>
    <lineage>
        <taxon>Eukaryota</taxon>
        <taxon>Viridiplantae</taxon>
        <taxon>Streptophyta</taxon>
        <taxon>Embryophyta</taxon>
        <taxon>Tracheophyta</taxon>
        <taxon>Spermatophyta</taxon>
        <taxon>Magnoliopsida</taxon>
        <taxon>eudicotyledons</taxon>
        <taxon>Gunneridae</taxon>
        <taxon>Pentapetalae</taxon>
        <taxon>Caryophyllales</taxon>
        <taxon>Chenopodiaceae</taxon>
        <taxon>Chenopodioideae</taxon>
        <taxon>Atripliceae</taxon>
        <taxon>Chenopodium</taxon>
    </lineage>
</organism>
<dbReference type="Proteomes" id="UP000596660">
    <property type="component" value="Unplaced"/>
</dbReference>
<name>A0A803LWL5_CHEQI</name>